<dbReference type="SUPFAM" id="SSF48208">
    <property type="entry name" value="Six-hairpin glycosidases"/>
    <property type="match status" value="1"/>
</dbReference>
<evidence type="ECO:0000313" key="4">
    <source>
        <dbReference type="EMBL" id="GAT62242.1"/>
    </source>
</evidence>
<proteinExistence type="predicted"/>
<feature type="domain" description="Non-reducing end beta-L-arabinofuranosidase-like GH127 middle" evidence="2">
    <location>
        <begin position="479"/>
        <end position="575"/>
    </location>
</feature>
<evidence type="ECO:0000259" key="3">
    <source>
        <dbReference type="Pfam" id="PF20737"/>
    </source>
</evidence>
<comment type="caution">
    <text evidence="4">The sequence shown here is derived from an EMBL/GenBank/DDBJ whole genome shotgun (WGS) entry which is preliminary data.</text>
</comment>
<evidence type="ECO:0000259" key="2">
    <source>
        <dbReference type="Pfam" id="PF20736"/>
    </source>
</evidence>
<organism evidence="4 5">
    <name type="scientific">Paludibacter jiangxiensis</name>
    <dbReference type="NCBI Taxonomy" id="681398"/>
    <lineage>
        <taxon>Bacteria</taxon>
        <taxon>Pseudomonadati</taxon>
        <taxon>Bacteroidota</taxon>
        <taxon>Bacteroidia</taxon>
        <taxon>Bacteroidales</taxon>
        <taxon>Paludibacteraceae</taxon>
        <taxon>Paludibacter</taxon>
    </lineage>
</organism>
<evidence type="ECO:0000313" key="5">
    <source>
        <dbReference type="Proteomes" id="UP000076586"/>
    </source>
</evidence>
<dbReference type="STRING" id="681398.PJIAN_1835"/>
<sequence length="694" mass="77716">MRTFACFVSLAFKQIFMAIKKIGVLFLVLVFGAVAVSTAQNKSLVNTSQSPYAKLIGVNMGDVHWTKGFWADRFEVCRSSMSPKLLKTYMDPKLGHAIQNFQIAAGQDTGRFVGPSFQDGDFYKEFESLVSLYAQTGDKKLDQLMDEIIPVIVKAQRTDGYIHTPTIIAQRNNPKEAGAFADRLNFETYNMGHLMTTACLHYRATGKRTLLDAAIKAADFLYDFYKKASPELARNAICPSHYMGVVEMYRTTRDPKYLELSKSLIDIRGMMKEGTDDNQDRVPFRQQTKAMGHAVRANYLYAGVADVFAETGDTTLLRPLNLIWNNMVDTKMYITGGCGALYDGVSPYGTSYNPVEIQKTHQSFGRDYQLPNMTAYNETCANIGNLLFNWRMLQITGDAKYADVVELVLYNSLLSGVSLDGVDFCYTNPLSQSTNFPYKMRWMGGRIPYIALSNCCPPNTTRTVSEVQDYAYNLSKEGLWVNLYGGNEINTTLENGEKIQVDQTTDYPWDGAVSLEVKKAPKKAFALFVRIPGWCKGASLTVNGKEEQTNLASCSYVKLERKWKTGDKVELNLPMEAKLMEANPLVEESRNQVALKRGPVVYCMEGVDLPGNNIFGVTLPSDIKFTPKPVEIDGAKLVALEGKASVENAGDWSNTLYREVSPLKKEVSIRMIPYFAWGNRGQGDMTVWLNLLRK</sequence>
<dbReference type="PANTHER" id="PTHR43465">
    <property type="entry name" value="DUF1680 DOMAIN PROTEIN (AFU_ORTHOLOGUE AFUA_1G08910)"/>
    <property type="match status" value="1"/>
</dbReference>
<dbReference type="Pfam" id="PF20736">
    <property type="entry name" value="Glyco_hydro127M"/>
    <property type="match status" value="1"/>
</dbReference>
<protein>
    <recommendedName>
        <fullName evidence="6">DUF1680 family protein</fullName>
    </recommendedName>
</protein>
<dbReference type="GO" id="GO:0005975">
    <property type="term" value="P:carbohydrate metabolic process"/>
    <property type="evidence" value="ECO:0007669"/>
    <property type="project" value="InterPro"/>
</dbReference>
<dbReference type="Proteomes" id="UP000076586">
    <property type="component" value="Unassembled WGS sequence"/>
</dbReference>
<dbReference type="EMBL" id="BDCR01000001">
    <property type="protein sequence ID" value="GAT62242.1"/>
    <property type="molecule type" value="Genomic_DNA"/>
</dbReference>
<keyword evidence="5" id="KW-1185">Reference proteome</keyword>
<evidence type="ECO:0008006" key="6">
    <source>
        <dbReference type="Google" id="ProtNLM"/>
    </source>
</evidence>
<name>A0A170Z0W6_9BACT</name>
<dbReference type="InterPro" id="IPR049049">
    <property type="entry name" value="Beta-AFase-like_GH127_C"/>
</dbReference>
<feature type="domain" description="Non-reducing end beta-L-arabinofuranosidase-like GH127 C-terminal" evidence="3">
    <location>
        <begin position="578"/>
        <end position="690"/>
    </location>
</feature>
<feature type="domain" description="Non-reducing end beta-L-arabinofuranosidase-like GH127 catalytic" evidence="1">
    <location>
        <begin position="62"/>
        <end position="469"/>
    </location>
</feature>
<accession>A0A170Z0W6</accession>
<dbReference type="InterPro" id="IPR049174">
    <property type="entry name" value="Beta-AFase-like"/>
</dbReference>
<evidence type="ECO:0000259" key="1">
    <source>
        <dbReference type="Pfam" id="PF07944"/>
    </source>
</evidence>
<dbReference type="Pfam" id="PF07944">
    <property type="entry name" value="Beta-AFase-like_GH127_cat"/>
    <property type="match status" value="1"/>
</dbReference>
<dbReference type="InterPro" id="IPR008928">
    <property type="entry name" value="6-hairpin_glycosidase_sf"/>
</dbReference>
<dbReference type="InterPro" id="IPR012878">
    <property type="entry name" value="Beta-AFase-like_GH127_cat"/>
</dbReference>
<dbReference type="AlphaFoldDB" id="A0A170Z0W6"/>
<dbReference type="Gene3D" id="1.50.10.20">
    <property type="match status" value="1"/>
</dbReference>
<dbReference type="Pfam" id="PF20737">
    <property type="entry name" value="Glyco_hydro127C"/>
    <property type="match status" value="1"/>
</dbReference>
<gene>
    <name evidence="4" type="ORF">PJIAN_1835</name>
</gene>
<dbReference type="InterPro" id="IPR049046">
    <property type="entry name" value="Beta-AFase-like_GH127_middle"/>
</dbReference>
<reference evidence="5" key="2">
    <citation type="journal article" date="2017" name="Genome Announc.">
        <title>Draft genome sequence of Paludibacter jiangxiensis NM7(T), a propionate-producing fermentative bacterium.</title>
        <authorList>
            <person name="Qiu Y.-L."/>
            <person name="Tourlousse D.M."/>
            <person name="Matsuura N."/>
            <person name="Ohashi A."/>
            <person name="Sekiguchi Y."/>
        </authorList>
    </citation>
    <scope>NUCLEOTIDE SEQUENCE [LARGE SCALE GENOMIC DNA]</scope>
    <source>
        <strain evidence="5">NM7</strain>
    </source>
</reference>
<reference evidence="5" key="1">
    <citation type="submission" date="2016-04" db="EMBL/GenBank/DDBJ databases">
        <title>Draft genome sequence of Paludibacter jiangxiensis strain NM7.</title>
        <authorList>
            <person name="Qiu Y."/>
            <person name="Matsuura N."/>
            <person name="Ohashi A."/>
            <person name="Tourlousse M.D."/>
            <person name="Sekiguchi Y."/>
        </authorList>
    </citation>
    <scope>NUCLEOTIDE SEQUENCE [LARGE SCALE GENOMIC DNA]</scope>
    <source>
        <strain evidence="5">NM7</strain>
    </source>
</reference>
<dbReference type="PANTHER" id="PTHR43465:SF1">
    <property type="entry name" value="NON-REDUCING END BETA-L-ARABINOFURANOSIDASE"/>
    <property type="match status" value="1"/>
</dbReference>